<dbReference type="AlphaFoldDB" id="A0A1S0ZGD3"/>
<evidence type="ECO:0000313" key="1">
    <source>
        <dbReference type="EMBL" id="OHG66205.1"/>
    </source>
</evidence>
<gene>
    <name evidence="1" type="ORF">A7T00_12050</name>
</gene>
<reference evidence="1" key="1">
    <citation type="submission" date="2016-09" db="EMBL/GenBank/DDBJ databases">
        <title>Whole genome sequencing of Salmonella enterica.</title>
        <authorList>
            <person name="Bell R."/>
        </authorList>
    </citation>
    <scope>NUCLEOTIDE SEQUENCE [LARGE SCALE GENOMIC DNA]</scope>
    <source>
        <strain evidence="1">CFSAN044978</strain>
    </source>
</reference>
<comment type="caution">
    <text evidence="1">The sequence shown here is derived from an EMBL/GenBank/DDBJ whole genome shotgun (WGS) entry which is preliminary data.</text>
</comment>
<dbReference type="EMBL" id="MLZC01000005">
    <property type="protein sequence ID" value="OHG66205.1"/>
    <property type="molecule type" value="Genomic_DNA"/>
</dbReference>
<protein>
    <submittedName>
        <fullName evidence="1">Uncharacterized protein</fullName>
    </submittedName>
</protein>
<dbReference type="RefSeq" id="WP_070794279.1">
    <property type="nucleotide sequence ID" value="NZ_QWDP01000007.1"/>
</dbReference>
<accession>A0A1S0ZGD3</accession>
<name>A0A1S0ZGD3_SALET</name>
<organism evidence="1">
    <name type="scientific">Salmonella enterica subsp. enterica serovar Saintpaul</name>
    <dbReference type="NCBI Taxonomy" id="90105"/>
    <lineage>
        <taxon>Bacteria</taxon>
        <taxon>Pseudomonadati</taxon>
        <taxon>Pseudomonadota</taxon>
        <taxon>Gammaproteobacteria</taxon>
        <taxon>Enterobacterales</taxon>
        <taxon>Enterobacteriaceae</taxon>
        <taxon>Salmonella</taxon>
    </lineage>
</organism>
<sequence length="241" mass="27944">MPIIEDLPDLSHWKTVQEFSISQAAMLLSGIDPYDYEGGLDEVKKFQHERWKMAWGISEGIVSAIRRGVLTPVQCFAVRWVEHDQWNGYWEHFEIKPTDRMYEISKEKTLITRDSLFVWVDNERVDFVRKPAPKKINKISSGWNTNSSNEIIDIEPVQVNSSPLLLPRYEHNCEGLEFVEEAIKQFWFTYDEHDPSTAPTKAEVTDYLKKKGASSNLAEAVDLVLRPFSVRKVGRRKVIKS</sequence>
<proteinExistence type="predicted"/>